<evidence type="ECO:0000256" key="4">
    <source>
        <dbReference type="ARBA" id="ARBA00023004"/>
    </source>
</evidence>
<reference evidence="7 8" key="1">
    <citation type="submission" date="2017-08" db="EMBL/GenBank/DDBJ databases">
        <title>Fine stratification of microbial communities through a metagenomic profile of the photic zone.</title>
        <authorList>
            <person name="Haro-Moreno J.M."/>
            <person name="Lopez-Perez M."/>
            <person name="De La Torre J."/>
            <person name="Picazo A."/>
            <person name="Camacho A."/>
            <person name="Rodriguez-Valera F."/>
        </authorList>
    </citation>
    <scope>NUCLEOTIDE SEQUENCE [LARGE SCALE GENOMIC DNA]</scope>
    <source>
        <strain evidence="7">MED-G28</strain>
    </source>
</reference>
<evidence type="ECO:0000313" key="8">
    <source>
        <dbReference type="Proteomes" id="UP000219329"/>
    </source>
</evidence>
<dbReference type="SUPFAM" id="SSF50022">
    <property type="entry name" value="ISP domain"/>
    <property type="match status" value="1"/>
</dbReference>
<keyword evidence="3" id="KW-0560">Oxidoreductase</keyword>
<dbReference type="Pfam" id="PF00355">
    <property type="entry name" value="Rieske"/>
    <property type="match status" value="1"/>
</dbReference>
<evidence type="ECO:0000259" key="6">
    <source>
        <dbReference type="PROSITE" id="PS51296"/>
    </source>
</evidence>
<evidence type="ECO:0000256" key="2">
    <source>
        <dbReference type="ARBA" id="ARBA00022723"/>
    </source>
</evidence>
<organism evidence="7 8">
    <name type="scientific">OM182 bacterium MED-G28</name>
    <dbReference type="NCBI Taxonomy" id="1986256"/>
    <lineage>
        <taxon>Bacteria</taxon>
        <taxon>Pseudomonadati</taxon>
        <taxon>Pseudomonadota</taxon>
        <taxon>Gammaproteobacteria</taxon>
        <taxon>OMG group</taxon>
        <taxon>OM182 clade</taxon>
    </lineage>
</organism>
<dbReference type="PROSITE" id="PS00570">
    <property type="entry name" value="RING_HYDROXYL_ALPHA"/>
    <property type="match status" value="1"/>
</dbReference>
<keyword evidence="4" id="KW-0408">Iron</keyword>
<dbReference type="Proteomes" id="UP000219329">
    <property type="component" value="Unassembled WGS sequence"/>
</dbReference>
<accession>A0A2A5WFC8</accession>
<dbReference type="InterPro" id="IPR044043">
    <property type="entry name" value="VanA_C_cat"/>
</dbReference>
<dbReference type="PROSITE" id="PS51296">
    <property type="entry name" value="RIESKE"/>
    <property type="match status" value="1"/>
</dbReference>
<dbReference type="EMBL" id="NTJZ01000002">
    <property type="protein sequence ID" value="PDH34968.1"/>
    <property type="molecule type" value="Genomic_DNA"/>
</dbReference>
<dbReference type="Pfam" id="PF19112">
    <property type="entry name" value="VanA_C"/>
    <property type="match status" value="1"/>
</dbReference>
<gene>
    <name evidence="7" type="ORF">CNF02_02785</name>
</gene>
<dbReference type="InterPro" id="IPR015881">
    <property type="entry name" value="ARHD_Rieske_2Fe_2S"/>
</dbReference>
<evidence type="ECO:0000256" key="3">
    <source>
        <dbReference type="ARBA" id="ARBA00023002"/>
    </source>
</evidence>
<dbReference type="GO" id="GO:0051537">
    <property type="term" value="F:2 iron, 2 sulfur cluster binding"/>
    <property type="evidence" value="ECO:0007669"/>
    <property type="project" value="UniProtKB-KW"/>
</dbReference>
<dbReference type="AlphaFoldDB" id="A0A2A5WFC8"/>
<evidence type="ECO:0000313" key="7">
    <source>
        <dbReference type="EMBL" id="PDH34968.1"/>
    </source>
</evidence>
<dbReference type="CDD" id="cd08878">
    <property type="entry name" value="RHO_alpha_C_DMO-like"/>
    <property type="match status" value="1"/>
</dbReference>
<proteinExistence type="predicted"/>
<protein>
    <submittedName>
        <fullName evidence="7">LysR family transcriptional regulator</fullName>
    </submittedName>
</protein>
<dbReference type="InterPro" id="IPR017941">
    <property type="entry name" value="Rieske_2Fe-2S"/>
</dbReference>
<keyword evidence="2" id="KW-0479">Metal-binding</keyword>
<dbReference type="GO" id="GO:0016491">
    <property type="term" value="F:oxidoreductase activity"/>
    <property type="evidence" value="ECO:0007669"/>
    <property type="project" value="UniProtKB-KW"/>
</dbReference>
<dbReference type="SUPFAM" id="SSF55961">
    <property type="entry name" value="Bet v1-like"/>
    <property type="match status" value="1"/>
</dbReference>
<dbReference type="PANTHER" id="PTHR21266">
    <property type="entry name" value="IRON-SULFUR DOMAIN CONTAINING PROTEIN"/>
    <property type="match status" value="1"/>
</dbReference>
<feature type="domain" description="Rieske" evidence="6">
    <location>
        <begin position="13"/>
        <end position="115"/>
    </location>
</feature>
<dbReference type="Gene3D" id="2.102.10.10">
    <property type="entry name" value="Rieske [2Fe-2S] iron-sulphur domain"/>
    <property type="match status" value="1"/>
</dbReference>
<name>A0A2A5WFC8_9GAMM</name>
<dbReference type="InterPro" id="IPR036922">
    <property type="entry name" value="Rieske_2Fe-2S_sf"/>
</dbReference>
<evidence type="ECO:0000256" key="1">
    <source>
        <dbReference type="ARBA" id="ARBA00022714"/>
    </source>
</evidence>
<evidence type="ECO:0000256" key="5">
    <source>
        <dbReference type="ARBA" id="ARBA00023014"/>
    </source>
</evidence>
<keyword evidence="5" id="KW-0411">Iron-sulfur</keyword>
<dbReference type="Gene3D" id="3.90.380.10">
    <property type="entry name" value="Naphthalene 1,2-dioxygenase Alpha Subunit, Chain A, domain 1"/>
    <property type="match status" value="1"/>
</dbReference>
<keyword evidence="1" id="KW-0001">2Fe-2S</keyword>
<dbReference type="PANTHER" id="PTHR21266:SF60">
    <property type="entry name" value="3-KETOSTEROID-9-ALPHA-MONOOXYGENASE, OXYGENASE COMPONENT"/>
    <property type="match status" value="1"/>
</dbReference>
<dbReference type="GO" id="GO:0005506">
    <property type="term" value="F:iron ion binding"/>
    <property type="evidence" value="ECO:0007669"/>
    <property type="project" value="InterPro"/>
</dbReference>
<dbReference type="InterPro" id="IPR050584">
    <property type="entry name" value="Cholesterol_7-desaturase"/>
</dbReference>
<comment type="caution">
    <text evidence="7">The sequence shown here is derived from an EMBL/GenBank/DDBJ whole genome shotgun (WGS) entry which is preliminary data.</text>
</comment>
<sequence length="364" mass="42013">MSENSYPFLYNCWYPAAWVHELADAAKVARVYLEKPIVIYKGESGKYIALDNRCCHRGAPLSLGRVEGDCIRCMYHGMKYDDSGVVIEIPGQDFIGPNHRVQNYPVVEKGNLLWIWMGDPGLASADDIHDYEPLSDPTWRGFEKEAYLHYDANWMLIVDNLADFSHLAFVHTNTLGGSEDYAFVTNPEVKKLDKGFNIVRWSKNDAPAPYHLKVNPDAPEKLDRCNSVQMLVPGSFFMSTIMAPVNWDPNSENFDGVKQYRNCQFMTPETRSTTHFFWNYLHNYRIDDPTISVSLKASLLEGFMEDKEIIEAQQKMLEYQEEFQPRGLQGDEALIHFRKVFSQLLKEEQENFDFHTRQLGNPII</sequence>